<evidence type="ECO:0000313" key="3">
    <source>
        <dbReference type="Proteomes" id="UP000542674"/>
    </source>
</evidence>
<accession>A0A7W7SYI6</accession>
<feature type="transmembrane region" description="Helical" evidence="1">
    <location>
        <begin position="58"/>
        <end position="80"/>
    </location>
</feature>
<evidence type="ECO:0000256" key="1">
    <source>
        <dbReference type="SAM" id="Phobius"/>
    </source>
</evidence>
<dbReference type="AlphaFoldDB" id="A0A7W7SYI6"/>
<name>A0A7W7SYI6_9PSEU</name>
<feature type="transmembrane region" description="Helical" evidence="1">
    <location>
        <begin position="31"/>
        <end position="51"/>
    </location>
</feature>
<keyword evidence="1" id="KW-0472">Membrane</keyword>
<dbReference type="EMBL" id="JACHJS010000001">
    <property type="protein sequence ID" value="MBB4963239.1"/>
    <property type="molecule type" value="Genomic_DNA"/>
</dbReference>
<proteinExistence type="predicted"/>
<keyword evidence="3" id="KW-1185">Reference proteome</keyword>
<dbReference type="RefSeq" id="WP_184666041.1">
    <property type="nucleotide sequence ID" value="NZ_BAABAI010000004.1"/>
</dbReference>
<gene>
    <name evidence="2" type="ORF">F4559_000598</name>
</gene>
<comment type="caution">
    <text evidence="2">The sequence shown here is derived from an EMBL/GenBank/DDBJ whole genome shotgun (WGS) entry which is preliminary data.</text>
</comment>
<feature type="transmembrane region" description="Helical" evidence="1">
    <location>
        <begin position="159"/>
        <end position="178"/>
    </location>
</feature>
<keyword evidence="1" id="KW-0812">Transmembrane</keyword>
<dbReference type="Proteomes" id="UP000542674">
    <property type="component" value="Unassembled WGS sequence"/>
</dbReference>
<organism evidence="2 3">
    <name type="scientific">Saccharothrix violaceirubra</name>
    <dbReference type="NCBI Taxonomy" id="413306"/>
    <lineage>
        <taxon>Bacteria</taxon>
        <taxon>Bacillati</taxon>
        <taxon>Actinomycetota</taxon>
        <taxon>Actinomycetes</taxon>
        <taxon>Pseudonocardiales</taxon>
        <taxon>Pseudonocardiaceae</taxon>
        <taxon>Saccharothrix</taxon>
    </lineage>
</organism>
<keyword evidence="1" id="KW-1133">Transmembrane helix</keyword>
<reference evidence="2 3" key="1">
    <citation type="submission" date="2020-08" db="EMBL/GenBank/DDBJ databases">
        <title>Sequencing the genomes of 1000 actinobacteria strains.</title>
        <authorList>
            <person name="Klenk H.-P."/>
        </authorList>
    </citation>
    <scope>NUCLEOTIDE SEQUENCE [LARGE SCALE GENOMIC DNA]</scope>
    <source>
        <strain evidence="2 3">DSM 45084</strain>
    </source>
</reference>
<evidence type="ECO:0000313" key="2">
    <source>
        <dbReference type="EMBL" id="MBB4963239.1"/>
    </source>
</evidence>
<sequence length="191" mass="20225">MNRKVYIGLALLGVVLVPAAGVLSKSEHFGWSGQVGLAYGATVFPVALFMISRRVWPAVVGFVVGIVVGQVGLAFGLPLWLDLNAGTVSDCRVVEQRALSPRVGDVVTTVDCAGERFEIVPFRETSAYAVQVGSTTDLVVDRTGLIQPLLSFDVRPGEVTWPLPVAAVLPLALVLLSLRRRPTVGPPAAVP</sequence>
<protein>
    <submittedName>
        <fullName evidence="2">Uncharacterized protein</fullName>
    </submittedName>
</protein>